<dbReference type="InterPro" id="IPR046955">
    <property type="entry name" value="PHR1-like"/>
</dbReference>
<protein>
    <submittedName>
        <fullName evidence="7">Myb family transcription factor APL</fullName>
    </submittedName>
</protein>
<keyword evidence="1" id="KW-0805">Transcription regulation</keyword>
<feature type="region of interest" description="Disordered" evidence="4">
    <location>
        <begin position="301"/>
        <end position="347"/>
    </location>
</feature>
<dbReference type="InterPro" id="IPR025756">
    <property type="entry name" value="Myb_CC_LHEQLE"/>
</dbReference>
<dbReference type="InterPro" id="IPR009057">
    <property type="entry name" value="Homeodomain-like_sf"/>
</dbReference>
<comment type="caution">
    <text evidence="7">The sequence shown here is derived from an EMBL/GenBank/DDBJ whole genome shotgun (WGS) entry which is preliminary data.</text>
</comment>
<evidence type="ECO:0000313" key="7">
    <source>
        <dbReference type="EMBL" id="RLN08131.1"/>
    </source>
</evidence>
<feature type="compositionally biased region" description="Polar residues" evidence="4">
    <location>
        <begin position="338"/>
        <end position="347"/>
    </location>
</feature>
<proteinExistence type="predicted"/>
<evidence type="ECO:0000313" key="8">
    <source>
        <dbReference type="Proteomes" id="UP000275267"/>
    </source>
</evidence>
<gene>
    <name evidence="7" type="ORF">C2845_PM11G16260</name>
</gene>
<dbReference type="STRING" id="4540.A0A3L6RQQ8"/>
<evidence type="ECO:0000259" key="6">
    <source>
        <dbReference type="Pfam" id="PF14379"/>
    </source>
</evidence>
<keyword evidence="3" id="KW-0539">Nucleus</keyword>
<dbReference type="Pfam" id="PF14379">
    <property type="entry name" value="Myb_CC_LHEQLE"/>
    <property type="match status" value="1"/>
</dbReference>
<dbReference type="PANTHER" id="PTHR31499">
    <property type="entry name" value="MYB FAMILY TRANSCRIPTION FACTOR PHL11"/>
    <property type="match status" value="1"/>
</dbReference>
<sequence length="347" mass="38539">MCVQGDSGLVLTTDPKPRLRWTVELHERFVDAVTQLGGPDSTCRRLSSHYYMQEATPKTIMRVMGVKGLTLYHLKSHLQKFRLGKQPHKEFNDHSVKDAAAMEMQRNAASSSGIMGRSMNDRSMHINEAIRMQMEVQRRLHEQLEVQKHLQMRIEAQGKYMQSILEKAYQTLASDDVAACPAGYKSLGNQAILDVCSLKDIGPSMGFASLQDLHMYGGGHLDLQQHMERPMEAFFANCDIGSLGKKRHNNPYAAGKSPMMWGDDEQGKGIDQLQMAPPMMDAGIDVMDSIADVYGDVKPMMSGDSTGSKGCFDGKLERPSPRRPHMGSERMGSPSVIGGQTRNLSYG</sequence>
<dbReference type="AlphaFoldDB" id="A0A3L6RQQ8"/>
<reference evidence="8" key="1">
    <citation type="journal article" date="2019" name="Nat. Commun.">
        <title>The genome of broomcorn millet.</title>
        <authorList>
            <person name="Zou C."/>
            <person name="Miki D."/>
            <person name="Li D."/>
            <person name="Tang Q."/>
            <person name="Xiao L."/>
            <person name="Rajput S."/>
            <person name="Deng P."/>
            <person name="Jia W."/>
            <person name="Huang R."/>
            <person name="Zhang M."/>
            <person name="Sun Y."/>
            <person name="Hu J."/>
            <person name="Fu X."/>
            <person name="Schnable P.S."/>
            <person name="Li F."/>
            <person name="Zhang H."/>
            <person name="Feng B."/>
            <person name="Zhu X."/>
            <person name="Liu R."/>
            <person name="Schnable J.C."/>
            <person name="Zhu J.-K."/>
            <person name="Zhang H."/>
        </authorList>
    </citation>
    <scope>NUCLEOTIDE SEQUENCE [LARGE SCALE GENOMIC DNA]</scope>
</reference>
<dbReference type="Gene3D" id="1.10.10.60">
    <property type="entry name" value="Homeodomain-like"/>
    <property type="match status" value="1"/>
</dbReference>
<evidence type="ECO:0000256" key="4">
    <source>
        <dbReference type="SAM" id="MobiDB-lite"/>
    </source>
</evidence>
<evidence type="ECO:0000256" key="3">
    <source>
        <dbReference type="ARBA" id="ARBA00023242"/>
    </source>
</evidence>
<dbReference type="NCBIfam" id="TIGR01557">
    <property type="entry name" value="myb_SHAQKYF"/>
    <property type="match status" value="1"/>
</dbReference>
<feature type="domain" description="MYB-CC type transcription factor LHEQLE-containing" evidence="6">
    <location>
        <begin position="124"/>
        <end position="171"/>
    </location>
</feature>
<feature type="domain" description="Myb-like" evidence="5">
    <location>
        <begin position="18"/>
        <end position="81"/>
    </location>
</feature>
<dbReference type="InterPro" id="IPR006447">
    <property type="entry name" value="Myb_dom_plants"/>
</dbReference>
<dbReference type="SUPFAM" id="SSF46689">
    <property type="entry name" value="Homeodomain-like"/>
    <property type="match status" value="1"/>
</dbReference>
<evidence type="ECO:0000256" key="1">
    <source>
        <dbReference type="ARBA" id="ARBA00023015"/>
    </source>
</evidence>
<accession>A0A3L6RQQ8</accession>
<name>A0A3L6RQQ8_PANMI</name>
<evidence type="ECO:0000259" key="5">
    <source>
        <dbReference type="Pfam" id="PF00249"/>
    </source>
</evidence>
<dbReference type="OrthoDB" id="551907at2759"/>
<dbReference type="Proteomes" id="UP000275267">
    <property type="component" value="Unassembled WGS sequence"/>
</dbReference>
<dbReference type="GO" id="GO:0003700">
    <property type="term" value="F:DNA-binding transcription factor activity"/>
    <property type="evidence" value="ECO:0007669"/>
    <property type="project" value="InterPro"/>
</dbReference>
<dbReference type="InterPro" id="IPR001005">
    <property type="entry name" value="SANT/Myb"/>
</dbReference>
<dbReference type="GO" id="GO:0003677">
    <property type="term" value="F:DNA binding"/>
    <property type="evidence" value="ECO:0007669"/>
    <property type="project" value="InterPro"/>
</dbReference>
<evidence type="ECO:0000256" key="2">
    <source>
        <dbReference type="ARBA" id="ARBA00023163"/>
    </source>
</evidence>
<keyword evidence="2" id="KW-0804">Transcription</keyword>
<organism evidence="7 8">
    <name type="scientific">Panicum miliaceum</name>
    <name type="common">Proso millet</name>
    <name type="synonym">Broomcorn millet</name>
    <dbReference type="NCBI Taxonomy" id="4540"/>
    <lineage>
        <taxon>Eukaryota</taxon>
        <taxon>Viridiplantae</taxon>
        <taxon>Streptophyta</taxon>
        <taxon>Embryophyta</taxon>
        <taxon>Tracheophyta</taxon>
        <taxon>Spermatophyta</taxon>
        <taxon>Magnoliopsida</taxon>
        <taxon>Liliopsida</taxon>
        <taxon>Poales</taxon>
        <taxon>Poaceae</taxon>
        <taxon>PACMAD clade</taxon>
        <taxon>Panicoideae</taxon>
        <taxon>Panicodae</taxon>
        <taxon>Paniceae</taxon>
        <taxon>Panicinae</taxon>
        <taxon>Panicum</taxon>
        <taxon>Panicum sect. Panicum</taxon>
    </lineage>
</organism>
<dbReference type="EMBL" id="PQIB02000007">
    <property type="protein sequence ID" value="RLN08131.1"/>
    <property type="molecule type" value="Genomic_DNA"/>
</dbReference>
<keyword evidence="8" id="KW-1185">Reference proteome</keyword>
<dbReference type="PANTHER" id="PTHR31499:SF43">
    <property type="entry name" value="MYB FAMILY TRANSCRIPTION FACTOR APL"/>
    <property type="match status" value="1"/>
</dbReference>
<dbReference type="Pfam" id="PF00249">
    <property type="entry name" value="Myb_DNA-binding"/>
    <property type="match status" value="1"/>
</dbReference>